<dbReference type="Proteomes" id="UP000717328">
    <property type="component" value="Unassembled WGS sequence"/>
</dbReference>
<gene>
    <name evidence="2" type="ORF">H0H81_009069</name>
</gene>
<evidence type="ECO:0000259" key="1">
    <source>
        <dbReference type="Pfam" id="PF20703"/>
    </source>
</evidence>
<accession>A0A9P7KKS9</accession>
<keyword evidence="3" id="KW-1185">Reference proteome</keyword>
<dbReference type="Gene3D" id="3.40.50.300">
    <property type="entry name" value="P-loop containing nucleotide triphosphate hydrolases"/>
    <property type="match status" value="1"/>
</dbReference>
<dbReference type="PANTHER" id="PTHR47691">
    <property type="entry name" value="REGULATOR-RELATED"/>
    <property type="match status" value="1"/>
</dbReference>
<dbReference type="SUPFAM" id="SSF52540">
    <property type="entry name" value="P-loop containing nucleoside triphosphate hydrolases"/>
    <property type="match status" value="1"/>
</dbReference>
<name>A0A9P7KKS9_9AGAR</name>
<protein>
    <recommendedName>
        <fullName evidence="1">Novel STAND NTPase 1 domain-containing protein</fullName>
    </recommendedName>
</protein>
<proteinExistence type="predicted"/>
<dbReference type="PANTHER" id="PTHR47691:SF3">
    <property type="entry name" value="HTH-TYPE TRANSCRIPTIONAL REGULATOR RV0890C-RELATED"/>
    <property type="match status" value="1"/>
</dbReference>
<dbReference type="EMBL" id="JABCKI010000026">
    <property type="protein sequence ID" value="KAG5653953.1"/>
    <property type="molecule type" value="Genomic_DNA"/>
</dbReference>
<organism evidence="2 3">
    <name type="scientific">Sphagnurus paluster</name>
    <dbReference type="NCBI Taxonomy" id="117069"/>
    <lineage>
        <taxon>Eukaryota</taxon>
        <taxon>Fungi</taxon>
        <taxon>Dikarya</taxon>
        <taxon>Basidiomycota</taxon>
        <taxon>Agaricomycotina</taxon>
        <taxon>Agaricomycetes</taxon>
        <taxon>Agaricomycetidae</taxon>
        <taxon>Agaricales</taxon>
        <taxon>Tricholomatineae</taxon>
        <taxon>Lyophyllaceae</taxon>
        <taxon>Sphagnurus</taxon>
    </lineage>
</organism>
<evidence type="ECO:0000313" key="2">
    <source>
        <dbReference type="EMBL" id="KAG5653953.1"/>
    </source>
</evidence>
<comment type="caution">
    <text evidence="2">The sequence shown here is derived from an EMBL/GenBank/DDBJ whole genome shotgun (WGS) entry which is preliminary data.</text>
</comment>
<feature type="domain" description="Novel STAND NTPase 1" evidence="1">
    <location>
        <begin position="63"/>
        <end position="221"/>
    </location>
</feature>
<dbReference type="OrthoDB" id="1534087at2759"/>
<dbReference type="AlphaFoldDB" id="A0A9P7KKS9"/>
<dbReference type="InterPro" id="IPR011990">
    <property type="entry name" value="TPR-like_helical_dom_sf"/>
</dbReference>
<dbReference type="Pfam" id="PF20703">
    <property type="entry name" value="nSTAND1"/>
    <property type="match status" value="1"/>
</dbReference>
<dbReference type="InterPro" id="IPR049052">
    <property type="entry name" value="nSTAND1"/>
</dbReference>
<reference evidence="2" key="1">
    <citation type="submission" date="2021-02" db="EMBL/GenBank/DDBJ databases">
        <authorList>
            <person name="Nieuwenhuis M."/>
            <person name="Van De Peppel L.J.J."/>
        </authorList>
    </citation>
    <scope>NUCLEOTIDE SEQUENCE</scope>
    <source>
        <strain evidence="2">D49</strain>
    </source>
</reference>
<dbReference type="Gene3D" id="1.25.40.10">
    <property type="entry name" value="Tetratricopeptide repeat domain"/>
    <property type="match status" value="1"/>
</dbReference>
<evidence type="ECO:0000313" key="3">
    <source>
        <dbReference type="Proteomes" id="UP000717328"/>
    </source>
</evidence>
<reference evidence="2" key="2">
    <citation type="submission" date="2021-10" db="EMBL/GenBank/DDBJ databases">
        <title>Phylogenomics reveals ancestral predisposition of the termite-cultivated fungus Termitomyces towards a domesticated lifestyle.</title>
        <authorList>
            <person name="Auxier B."/>
            <person name="Grum-Grzhimaylo A."/>
            <person name="Cardenas M.E."/>
            <person name="Lodge J.D."/>
            <person name="Laessoe T."/>
            <person name="Pedersen O."/>
            <person name="Smith M.E."/>
            <person name="Kuyper T.W."/>
            <person name="Franco-Molano E.A."/>
            <person name="Baroni T.J."/>
            <person name="Aanen D.K."/>
        </authorList>
    </citation>
    <scope>NUCLEOTIDE SEQUENCE</scope>
    <source>
        <strain evidence="2">D49</strain>
    </source>
</reference>
<dbReference type="SUPFAM" id="SSF48452">
    <property type="entry name" value="TPR-like"/>
    <property type="match status" value="1"/>
</dbReference>
<dbReference type="InterPro" id="IPR027417">
    <property type="entry name" value="P-loop_NTPase"/>
</dbReference>
<sequence length="792" mass="88765">MCLARGIDHSNSLAQMEKKIIDYYEGQKQDLRDMRDDIKGAKNAMVEIKSLISDFHHSSPSGYAGLSGIMPSKTRIFHGREKEVNEVASILTQKPKGLPVCILGPGGMGKTSTALAIMNHPDMKQSFPGYSQVWVPCMNATSVYLLLETLCSSLGIAGRSVRAFEDIIEALCRSSQPLILLLDNFETPWNINDIQAKSEVERILCGIEQIPQVSLLVTMRSSSPPCRERIAWHSLDLKSVDRDAALQIYLDIYGDTTDSHLRNDPNLLSLLRMIGDMPLAITLMANYAKLTKLPPAKLLQKYEQRGTALLETSGTGAKHSMERCIGLSVESAPMKRVPEALTLLAIIAKLPGGATFENLDSLWAQNFDKLTLALETLQETSLVEHRTSGYFVLPVIRRYILAPSRFPSTVIDSLVEAACDYLSQHRFDPRVGDGRYTEHLKAIAAEEENLQFVLLETTSPTPRLIEALITLARHQEATIPRSEVIQHALTLLDSLEDNTKLLALASKCQADILSRQNLLDGDWSPLLRAEELFVSIEDQTEVGECRLKIVNLQISVDDTERMGPHLDPACIIEGLRAGFQSAQDKYGVALCLSQYGVLYQRRMEFTQAIEVFTQANEIFEEFEDLPQISEVTFQIAKSYYFEKDLVQARKWANITMGKNILIGRHDNKLRALLARILIGQGLFEEAVESAKTRLMELGRGDHHHYAQLVEEIGRAWAKSGRKEDAIEAFKEAIDYYGLGGPTRMRFGLARCSFFIRALLSDPGRPEDRIPDDKEFEAIARSHPYYSYEELLS</sequence>